<feature type="compositionally biased region" description="Basic and acidic residues" evidence="13">
    <location>
        <begin position="1731"/>
        <end position="1744"/>
    </location>
</feature>
<feature type="transmembrane region" description="Helical" evidence="14">
    <location>
        <begin position="693"/>
        <end position="712"/>
    </location>
</feature>
<dbReference type="EMBL" id="SPLM01000002">
    <property type="protein sequence ID" value="TMW68744.1"/>
    <property type="molecule type" value="Genomic_DNA"/>
</dbReference>
<feature type="transmembrane region" description="Helical" evidence="14">
    <location>
        <begin position="234"/>
        <end position="257"/>
    </location>
</feature>
<feature type="domain" description="Ion transport" evidence="15">
    <location>
        <begin position="923"/>
        <end position="1231"/>
    </location>
</feature>
<feature type="transmembrane region" description="Helical" evidence="14">
    <location>
        <begin position="1057"/>
        <end position="1076"/>
    </location>
</feature>
<dbReference type="InterPro" id="IPR005821">
    <property type="entry name" value="Ion_trans_dom"/>
</dbReference>
<feature type="transmembrane region" description="Helical" evidence="14">
    <location>
        <begin position="1198"/>
        <end position="1222"/>
    </location>
</feature>
<evidence type="ECO:0000259" key="16">
    <source>
        <dbReference type="Pfam" id="PF16905"/>
    </source>
</evidence>
<dbReference type="GO" id="GO:0005245">
    <property type="term" value="F:voltage-gated calcium channel activity"/>
    <property type="evidence" value="ECO:0007669"/>
    <property type="project" value="InterPro"/>
</dbReference>
<evidence type="ECO:0000256" key="9">
    <source>
        <dbReference type="ARBA" id="ARBA00023180"/>
    </source>
</evidence>
<keyword evidence="18" id="KW-1185">Reference proteome</keyword>
<evidence type="ECO:0000259" key="15">
    <source>
        <dbReference type="Pfam" id="PF00520"/>
    </source>
</evidence>
<feature type="transmembrane region" description="Helical" evidence="14">
    <location>
        <begin position="1313"/>
        <end position="1332"/>
    </location>
</feature>
<feature type="transmembrane region" description="Helical" evidence="14">
    <location>
        <begin position="1280"/>
        <end position="1301"/>
    </location>
</feature>
<sequence>MADDLSGNKATAVTRPVGMPVGSGTTSTLAITAFRQRVEEKRTHNRSSEKSMPRSGFTRGNSRHTFTITTAPSVSNILKTVERVPEKTDLVQNMINAAPGCYEGDDGSSDISDRYNFFAHGKRFLFATSSLGYFDETSAFRRRVIWLVTSKQFDQFVLGLIFANSIILALPDLSKMNTEGELDSNQSLRNAIVMYADSIFTALFFVECSLKIIAMGLFSERGAYLMDPWSWVDFVVVFVGLIAFVPGIPSVSGLRALRVLRPLRFLNAVPGIKKLVTALLKSIPELLSVVAFLSFLFFLYGVIGVQLWSGVLNARCRLTPHPVKLDPRLTLEDLPEYQARVLANVSAYWCRDEDNEIIPLSDASWTHDSSPWRQPRACYWPIPDEATPRTCNIDGNSYRQCPTGQTCGSDYDTYGNFRFTHPDTTIQRVVLNTATYNANLNYGVTSFDHIGFAALVIFSIMPREGWTNIMYMVQDAGYGTAAAIYFVSFVLIGSYFMLNLALAVIWENFSDQSLLEAEEERTKQGVAHSARKAIKTARSRHVPGVATVRLIVEHWLFAVVRTLLILVNTVILSLDQYPIDQEISRVVDTLNFVLTIAFTIEMALKFIGLGYKAWLTDRYNIFDAAVVVVSIAEVCLTPPEFIIGSRTESDPKNSFSGLRSVRIFALFKLARYWPSLEKLLATIVSTIQEIGNFSVLLLLFMYIYALIGMQVFGNRFRFDEYGYPVSHTESAAYIPRANFDTILWSMVTIFQVLTGENWTNMLFDGWRSVGWPSAIYFISLVIMGNFILLNLFLAILLGNFEDQQDDNERLVLEKEDLRRRSRVTPMHSSGTTQMSKRERRRSSVLRQHTSKIASGTQPAQHKSGSGPAPTMSAVALAAMNQKSAKNVLQSQDSIKIKSPTGRALGVLGPRNWIRKNAWAIVHHPHFDKILLVLVIMSTVSVALDNPLSAPDSAQLNFLAWTDRFLTILFLVEVVLKVIAQGLYFDPNAYLKNNWNVMDFVITIVSVFGLQADSSKYKYLKTLRTFRSLRPLRLINRNAGMKLVVSSLFAAVPQIVNVLMVCILVLTIFSILAVNNLKGKFYSCNGPEFDSLSDEQQQLVTFPRLWANLSETERGWFNTSSSALYEAIPIDTSITSRQICGFLNATWSRTIPQSFDNVLLGWRTFFEISTTEGWVTLMLTSVDATAIDMQPRANYRERWTLFFITFIFVGSFFVIQLFIGVVIENFNRMKEKLDGTFLLSTPQREWLMISEAILNLRPLRKMKEPRHKFRRFCFRVAHNPSLDTAAMGCIILNTFMMALTYIGEEDLYRFAIDYSNYFFAIIFTIEAAVKIIGLGRYYWKDSWNIFDFAIVVGSFFGMLYTWVGGSSVGSGAATIRSVRVARLVKLIQTWPSLHQLVNTLLITLPSLVSIGGFLFLVFFVYAALGVQLFAKVKMGDLITADANFQSLSNAMVTLIRCATGEQWNDLMHEFASTKNCVDGPDYDSTMCGFSNFQGCQPLNGCGTPVAFVYFMTFTMLVTFVLLNIFVAVILEGFSNEKDRASGVLLPQHYENFVATWSVYDPEATGLLEWHLLPKLLQDLDEPLGFGSDYEASMKEMKTYIQFLDFGVYNGNKVFMYDVARKLGKFVLDVVNGAPVEDLPSNIEVDQKWKTLLRGSKIRKMERATHRLNHIHAAVLVHEAVTSSVFRDELIARVKKFTELTKSFDAESGPQTRSTTPTRKNSRRGTSSRALLSRHESIAEKPKESKASSAEAEEEEDDEFYDFMGYDQEESY</sequence>
<keyword evidence="12" id="KW-0109">Calcium transport</keyword>
<feature type="binding site" evidence="11">
    <location>
        <position position="1171"/>
    </location>
    <ligand>
        <name>Ca(2+)</name>
        <dbReference type="ChEBI" id="CHEBI:29108"/>
    </ligand>
</feature>
<dbReference type="GO" id="GO:0005891">
    <property type="term" value="C:voltage-gated calcium channel complex"/>
    <property type="evidence" value="ECO:0007669"/>
    <property type="project" value="InterPro"/>
</dbReference>
<dbReference type="SUPFAM" id="SSF81324">
    <property type="entry name" value="Voltage-gated potassium channels"/>
    <property type="match status" value="4"/>
</dbReference>
<keyword evidence="10" id="KW-0407">Ion channel</keyword>
<reference evidence="17" key="1">
    <citation type="submission" date="2019-03" db="EMBL/GenBank/DDBJ databases">
        <title>Long read genome sequence of the mycoparasitic Pythium oligandrum ATCC 38472 isolated from sugarbeet rhizosphere.</title>
        <authorList>
            <person name="Gaulin E."/>
        </authorList>
    </citation>
    <scope>NUCLEOTIDE SEQUENCE</scope>
    <source>
        <strain evidence="17">ATCC 38472_TT</strain>
    </source>
</reference>
<evidence type="ECO:0000256" key="10">
    <source>
        <dbReference type="ARBA" id="ARBA00023303"/>
    </source>
</evidence>
<feature type="compositionally biased region" description="Acidic residues" evidence="13">
    <location>
        <begin position="1749"/>
        <end position="1770"/>
    </location>
</feature>
<dbReference type="OrthoDB" id="431720at2759"/>
<feature type="transmembrane region" description="Helical" evidence="14">
    <location>
        <begin position="964"/>
        <end position="984"/>
    </location>
</feature>
<feature type="transmembrane region" description="Helical" evidence="14">
    <location>
        <begin position="1344"/>
        <end position="1362"/>
    </location>
</feature>
<evidence type="ECO:0000256" key="6">
    <source>
        <dbReference type="ARBA" id="ARBA00022989"/>
    </source>
</evidence>
<dbReference type="InterPro" id="IPR002077">
    <property type="entry name" value="VDCCAlpha1"/>
</dbReference>
<dbReference type="GO" id="GO:0046872">
    <property type="term" value="F:metal ion binding"/>
    <property type="evidence" value="ECO:0007669"/>
    <property type="project" value="UniProtKB-KW"/>
</dbReference>
<feature type="region of interest" description="Disordered" evidence="13">
    <location>
        <begin position="821"/>
        <end position="870"/>
    </location>
</feature>
<evidence type="ECO:0000256" key="14">
    <source>
        <dbReference type="SAM" id="Phobius"/>
    </source>
</evidence>
<proteinExistence type="inferred from homology"/>
<dbReference type="Proteomes" id="UP000794436">
    <property type="component" value="Unassembled WGS sequence"/>
</dbReference>
<keyword evidence="11" id="KW-0479">Metal-binding</keyword>
<evidence type="ECO:0000256" key="7">
    <source>
        <dbReference type="ARBA" id="ARBA00023065"/>
    </source>
</evidence>
<dbReference type="PANTHER" id="PTHR10037:SF62">
    <property type="entry name" value="SODIUM CHANNEL PROTEIN 60E"/>
    <property type="match status" value="1"/>
</dbReference>
<dbReference type="GO" id="GO:0005248">
    <property type="term" value="F:voltage-gated sodium channel activity"/>
    <property type="evidence" value="ECO:0007669"/>
    <property type="project" value="TreeGrafter"/>
</dbReference>
<dbReference type="InterPro" id="IPR027359">
    <property type="entry name" value="Volt_channel_dom_sf"/>
</dbReference>
<dbReference type="GO" id="GO:0001518">
    <property type="term" value="C:voltage-gated sodium channel complex"/>
    <property type="evidence" value="ECO:0007669"/>
    <property type="project" value="TreeGrafter"/>
</dbReference>
<evidence type="ECO:0000256" key="8">
    <source>
        <dbReference type="ARBA" id="ARBA00023136"/>
    </source>
</evidence>
<keyword evidence="3 14" id="KW-0812">Transmembrane</keyword>
<feature type="domain" description="Ion transport" evidence="15">
    <location>
        <begin position="1281"/>
        <end position="1539"/>
    </location>
</feature>
<feature type="transmembrane region" description="Helical" evidence="14">
    <location>
        <begin position="192"/>
        <end position="214"/>
    </location>
</feature>
<feature type="compositionally biased region" description="Polar residues" evidence="13">
    <location>
        <begin position="844"/>
        <end position="863"/>
    </location>
</feature>
<feature type="domain" description="Ion transport" evidence="15">
    <location>
        <begin position="556"/>
        <end position="806"/>
    </location>
</feature>
<dbReference type="Pfam" id="PF00520">
    <property type="entry name" value="Ion_trans"/>
    <property type="match status" value="4"/>
</dbReference>
<name>A0A8K1FPV2_PYTOL</name>
<evidence type="ECO:0000256" key="1">
    <source>
        <dbReference type="ARBA" id="ARBA00004141"/>
    </source>
</evidence>
<comment type="similarity">
    <text evidence="12">Belongs to the calcium channel alpha-1 subunit (TC 1.A.1.11) family.</text>
</comment>
<keyword evidence="9" id="KW-0325">Glycoprotein</keyword>
<feature type="binding site" evidence="11">
    <location>
        <position position="756"/>
    </location>
    <ligand>
        <name>Ca(2+)</name>
        <dbReference type="ChEBI" id="CHEBI:29108"/>
    </ligand>
</feature>
<accession>A0A8K1FPV2</accession>
<keyword evidence="2" id="KW-0813">Transport</keyword>
<keyword evidence="12" id="KW-0107">Calcium channel</keyword>
<feature type="domain" description="Ion transport" evidence="15">
    <location>
        <begin position="151"/>
        <end position="512"/>
    </location>
</feature>
<comment type="caution">
    <text evidence="17">The sequence shown here is derived from an EMBL/GenBank/DDBJ whole genome shotgun (WGS) entry which is preliminary data.</text>
</comment>
<feature type="binding site" evidence="11">
    <location>
        <position position="464"/>
    </location>
    <ligand>
        <name>Ca(2+)</name>
        <dbReference type="ChEBI" id="CHEBI:29108"/>
    </ligand>
</feature>
<evidence type="ECO:0000256" key="5">
    <source>
        <dbReference type="ARBA" id="ARBA00022882"/>
    </source>
</evidence>
<feature type="transmembrane region" description="Helical" evidence="14">
    <location>
        <begin position="1399"/>
        <end position="1423"/>
    </location>
</feature>
<dbReference type="PRINTS" id="PR00167">
    <property type="entry name" value="CACHANNEL"/>
</dbReference>
<feature type="region of interest" description="Disordered" evidence="13">
    <location>
        <begin position="38"/>
        <end position="63"/>
    </location>
</feature>
<dbReference type="InterPro" id="IPR031649">
    <property type="entry name" value="GPHH_dom"/>
</dbReference>
<protein>
    <submittedName>
        <fullName evidence="17">Uncharacterized protein</fullName>
    </submittedName>
</protein>
<keyword evidence="5 12" id="KW-0851">Voltage-gated channel</keyword>
<evidence type="ECO:0000313" key="17">
    <source>
        <dbReference type="EMBL" id="TMW68744.1"/>
    </source>
</evidence>
<organism evidence="17 18">
    <name type="scientific">Pythium oligandrum</name>
    <name type="common">Mycoparasitic fungus</name>
    <dbReference type="NCBI Taxonomy" id="41045"/>
    <lineage>
        <taxon>Eukaryota</taxon>
        <taxon>Sar</taxon>
        <taxon>Stramenopiles</taxon>
        <taxon>Oomycota</taxon>
        <taxon>Peronosporomycetes</taxon>
        <taxon>Pythiales</taxon>
        <taxon>Pythiaceae</taxon>
        <taxon>Pythium</taxon>
    </lineage>
</organism>
<feature type="domain" description="Voltage-dependent L-type calcium channel IQ-associated" evidence="16">
    <location>
        <begin position="1550"/>
        <end position="1593"/>
    </location>
</feature>
<dbReference type="PANTHER" id="PTHR10037">
    <property type="entry name" value="VOLTAGE-GATED CATION CHANNEL CALCIUM AND SODIUM"/>
    <property type="match status" value="1"/>
</dbReference>
<keyword evidence="7" id="KW-0406">Ion transport</keyword>
<evidence type="ECO:0000256" key="12">
    <source>
        <dbReference type="RuleBase" id="RU003808"/>
    </source>
</evidence>
<dbReference type="Gene3D" id="1.10.238.10">
    <property type="entry name" value="EF-hand"/>
    <property type="match status" value="1"/>
</dbReference>
<feature type="transmembrane region" description="Helical" evidence="14">
    <location>
        <begin position="586"/>
        <end position="607"/>
    </location>
</feature>
<dbReference type="FunFam" id="1.20.120.350:FF:000009">
    <property type="entry name" value="Voltage-dependent T-type calcium channel subunit alpha"/>
    <property type="match status" value="1"/>
</dbReference>
<feature type="compositionally biased region" description="Basic and acidic residues" evidence="13">
    <location>
        <begin position="38"/>
        <end position="52"/>
    </location>
</feature>
<evidence type="ECO:0000256" key="11">
    <source>
        <dbReference type="PIRSR" id="PIRSR602077-1"/>
    </source>
</evidence>
<feature type="compositionally biased region" description="Polar residues" evidence="13">
    <location>
        <begin position="1707"/>
        <end position="1728"/>
    </location>
</feature>
<evidence type="ECO:0000256" key="3">
    <source>
        <dbReference type="ARBA" id="ARBA00022692"/>
    </source>
</evidence>
<dbReference type="Gene3D" id="1.20.120.350">
    <property type="entry name" value="Voltage-gated potassium channels. Chain C"/>
    <property type="match status" value="4"/>
</dbReference>
<keyword evidence="11 12" id="KW-0106">Calcium</keyword>
<evidence type="ECO:0000256" key="2">
    <source>
        <dbReference type="ARBA" id="ARBA00022448"/>
    </source>
</evidence>
<feature type="transmembrane region" description="Helical" evidence="14">
    <location>
        <begin position="1505"/>
        <end position="1529"/>
    </location>
</feature>
<gene>
    <name evidence="17" type="ORF">Poli38472_006212</name>
</gene>
<evidence type="ECO:0000256" key="13">
    <source>
        <dbReference type="SAM" id="MobiDB-lite"/>
    </source>
</evidence>
<evidence type="ECO:0000313" key="18">
    <source>
        <dbReference type="Proteomes" id="UP000794436"/>
    </source>
</evidence>
<dbReference type="Gene3D" id="1.10.287.70">
    <property type="match status" value="4"/>
</dbReference>
<dbReference type="Pfam" id="PF16905">
    <property type="entry name" value="GPHH"/>
    <property type="match status" value="1"/>
</dbReference>
<comment type="subcellular location">
    <subcellularLocation>
        <location evidence="1 12">Membrane</location>
        <topology evidence="1 12">Multi-pass membrane protein</topology>
    </subcellularLocation>
</comment>
<feature type="transmembrane region" description="Helical" evidence="14">
    <location>
        <begin position="278"/>
        <end position="303"/>
    </location>
</feature>
<evidence type="ECO:0000256" key="4">
    <source>
        <dbReference type="ARBA" id="ARBA00022737"/>
    </source>
</evidence>
<feature type="transmembrane region" description="Helical" evidence="14">
    <location>
        <begin position="440"/>
        <end position="461"/>
    </location>
</feature>
<keyword evidence="8 14" id="KW-0472">Membrane</keyword>
<feature type="transmembrane region" description="Helical" evidence="14">
    <location>
        <begin position="153"/>
        <end position="171"/>
    </location>
</feature>
<feature type="transmembrane region" description="Helical" evidence="14">
    <location>
        <begin position="555"/>
        <end position="574"/>
    </location>
</feature>
<keyword evidence="4" id="KW-0677">Repeat</keyword>
<keyword evidence="6 14" id="KW-1133">Transmembrane helix</keyword>
<dbReference type="InterPro" id="IPR043203">
    <property type="entry name" value="VGCC_Ca_Na"/>
</dbReference>
<feature type="transmembrane region" description="Helical" evidence="14">
    <location>
        <begin position="482"/>
        <end position="506"/>
    </location>
</feature>
<feature type="region of interest" description="Disordered" evidence="13">
    <location>
        <begin position="1703"/>
        <end position="1770"/>
    </location>
</feature>
<feature type="transmembrane region" description="Helical" evidence="14">
    <location>
        <begin position="774"/>
        <end position="800"/>
    </location>
</feature>